<keyword evidence="3" id="KW-1185">Reference proteome</keyword>
<accession>A0A7Y9GC89</accession>
<name>A0A7Y9GC89_9ACTN</name>
<protein>
    <submittedName>
        <fullName evidence="2">Uncharacterized protein</fullName>
    </submittedName>
</protein>
<evidence type="ECO:0000313" key="2">
    <source>
        <dbReference type="EMBL" id="NYE13849.1"/>
    </source>
</evidence>
<dbReference type="RefSeq" id="WP_179834822.1">
    <property type="nucleotide sequence ID" value="NZ_BMRD01000019.1"/>
</dbReference>
<evidence type="ECO:0000313" key="3">
    <source>
        <dbReference type="Proteomes" id="UP000591272"/>
    </source>
</evidence>
<sequence>MIHRGDPGAAGRSRALVAPGRGAPRRPDAPPDSLPPEDRPVLAELMRIGHAEDMELFAGLPAAHERERARALPSRGFAHMTEEGLAEFFEAYIRLPHEHAHRREDAPPGARPVHIRLFTLPAGDG</sequence>
<dbReference type="AlphaFoldDB" id="A0A7Y9GC89"/>
<comment type="caution">
    <text evidence="2">The sequence shown here is derived from an EMBL/GenBank/DDBJ whole genome shotgun (WGS) entry which is preliminary data.</text>
</comment>
<evidence type="ECO:0000256" key="1">
    <source>
        <dbReference type="SAM" id="MobiDB-lite"/>
    </source>
</evidence>
<organism evidence="2 3">
    <name type="scientific">Actinomadura citrea</name>
    <dbReference type="NCBI Taxonomy" id="46158"/>
    <lineage>
        <taxon>Bacteria</taxon>
        <taxon>Bacillati</taxon>
        <taxon>Actinomycetota</taxon>
        <taxon>Actinomycetes</taxon>
        <taxon>Streptosporangiales</taxon>
        <taxon>Thermomonosporaceae</taxon>
        <taxon>Actinomadura</taxon>
    </lineage>
</organism>
<gene>
    <name evidence="2" type="ORF">BJ999_004145</name>
</gene>
<feature type="region of interest" description="Disordered" evidence="1">
    <location>
        <begin position="1"/>
        <end position="38"/>
    </location>
</feature>
<reference evidence="2 3" key="1">
    <citation type="submission" date="2020-07" db="EMBL/GenBank/DDBJ databases">
        <title>Sequencing the genomes of 1000 actinobacteria strains.</title>
        <authorList>
            <person name="Klenk H.-P."/>
        </authorList>
    </citation>
    <scope>NUCLEOTIDE SEQUENCE [LARGE SCALE GENOMIC DNA]</scope>
    <source>
        <strain evidence="2 3">DSM 43461</strain>
    </source>
</reference>
<dbReference type="Proteomes" id="UP000591272">
    <property type="component" value="Unassembled WGS sequence"/>
</dbReference>
<proteinExistence type="predicted"/>
<dbReference type="EMBL" id="JACCBT010000001">
    <property type="protein sequence ID" value="NYE13849.1"/>
    <property type="molecule type" value="Genomic_DNA"/>
</dbReference>